<dbReference type="RefSeq" id="WP_121225630.1">
    <property type="nucleotide sequence ID" value="NZ_JBIUBA010000033.1"/>
</dbReference>
<proteinExistence type="predicted"/>
<keyword evidence="1" id="KW-0812">Transmembrane</keyword>
<sequence>MTAPVVGLTFGLAGWLAAGLVDWAETPVTDDRPRDPVLTFRRDLRLVLLKAVVGGVALGIAFGVPDALTGGADPVAAVAVGVLVAVAIALGVGLHQASGRYLVAVAVLSVRRRVPVRLLGFLDDAHRLGVLRRSGAVYQFRHAALQDHLARTRPDRSRKDH</sequence>
<reference evidence="2 3" key="1">
    <citation type="submission" date="2018-10" db="EMBL/GenBank/DDBJ databases">
        <title>Sequencing the genomes of 1000 actinobacteria strains.</title>
        <authorList>
            <person name="Klenk H.-P."/>
        </authorList>
    </citation>
    <scope>NUCLEOTIDE SEQUENCE [LARGE SCALE GENOMIC DNA]</scope>
    <source>
        <strain evidence="2 3">DSM 43911</strain>
    </source>
</reference>
<dbReference type="Proteomes" id="UP000272729">
    <property type="component" value="Unassembled WGS sequence"/>
</dbReference>
<dbReference type="EMBL" id="RBXR01000001">
    <property type="protein sequence ID" value="RKT72520.1"/>
    <property type="molecule type" value="Genomic_DNA"/>
</dbReference>
<keyword evidence="1" id="KW-1133">Transmembrane helix</keyword>
<accession>A0A495XE35</accession>
<evidence type="ECO:0000313" key="2">
    <source>
        <dbReference type="EMBL" id="RKT72520.1"/>
    </source>
</evidence>
<dbReference type="OrthoDB" id="419058at2"/>
<dbReference type="AlphaFoldDB" id="A0A495XE35"/>
<keyword evidence="3" id="KW-1185">Reference proteome</keyword>
<keyword evidence="1" id="KW-0472">Membrane</keyword>
<name>A0A495XE35_9PSEU</name>
<organism evidence="2 3">
    <name type="scientific">Saccharothrix variisporea</name>
    <dbReference type="NCBI Taxonomy" id="543527"/>
    <lineage>
        <taxon>Bacteria</taxon>
        <taxon>Bacillati</taxon>
        <taxon>Actinomycetota</taxon>
        <taxon>Actinomycetes</taxon>
        <taxon>Pseudonocardiales</taxon>
        <taxon>Pseudonocardiaceae</taxon>
        <taxon>Saccharothrix</taxon>
    </lineage>
</organism>
<protein>
    <submittedName>
        <fullName evidence="2">Uncharacterized protein</fullName>
    </submittedName>
</protein>
<gene>
    <name evidence="2" type="ORF">DFJ66_5834</name>
</gene>
<feature type="transmembrane region" description="Helical" evidence="1">
    <location>
        <begin position="75"/>
        <end position="94"/>
    </location>
</feature>
<feature type="transmembrane region" description="Helical" evidence="1">
    <location>
        <begin position="6"/>
        <end position="24"/>
    </location>
</feature>
<evidence type="ECO:0000313" key="3">
    <source>
        <dbReference type="Proteomes" id="UP000272729"/>
    </source>
</evidence>
<evidence type="ECO:0000256" key="1">
    <source>
        <dbReference type="SAM" id="Phobius"/>
    </source>
</evidence>
<comment type="caution">
    <text evidence="2">The sequence shown here is derived from an EMBL/GenBank/DDBJ whole genome shotgun (WGS) entry which is preliminary data.</text>
</comment>
<feature type="transmembrane region" description="Helical" evidence="1">
    <location>
        <begin position="44"/>
        <end position="63"/>
    </location>
</feature>